<feature type="transmembrane region" description="Helical" evidence="10">
    <location>
        <begin position="20"/>
        <end position="39"/>
    </location>
</feature>
<feature type="region of interest" description="Disordered" evidence="11">
    <location>
        <begin position="148"/>
        <end position="171"/>
    </location>
</feature>
<keyword evidence="12" id="KW-0966">Cell projection</keyword>
<dbReference type="Proteomes" id="UP000252884">
    <property type="component" value="Unassembled WGS sequence"/>
</dbReference>
<evidence type="ECO:0000256" key="10">
    <source>
        <dbReference type="RuleBase" id="RU364125"/>
    </source>
</evidence>
<dbReference type="PANTHER" id="PTHR35091">
    <property type="entry name" value="FLAGELLAR PROTEIN FLIL"/>
    <property type="match status" value="1"/>
</dbReference>
<keyword evidence="4" id="KW-1003">Cell membrane</keyword>
<dbReference type="GO" id="GO:0006935">
    <property type="term" value="P:chemotaxis"/>
    <property type="evidence" value="ECO:0007669"/>
    <property type="project" value="UniProtKB-KW"/>
</dbReference>
<evidence type="ECO:0000256" key="9">
    <source>
        <dbReference type="ARBA" id="ARBA00023136"/>
    </source>
</evidence>
<evidence type="ECO:0000313" key="13">
    <source>
        <dbReference type="Proteomes" id="UP000252884"/>
    </source>
</evidence>
<reference evidence="12 13" key="1">
    <citation type="submission" date="2018-07" db="EMBL/GenBank/DDBJ databases">
        <title>Genomic Encyclopedia of Type Strains, Phase IV (KMG-IV): sequencing the most valuable type-strain genomes for metagenomic binning, comparative biology and taxonomic classification.</title>
        <authorList>
            <person name="Goeker M."/>
        </authorList>
    </citation>
    <scope>NUCLEOTIDE SEQUENCE [LARGE SCALE GENOMIC DNA]</scope>
    <source>
        <strain evidence="12 13">DSM 21634</strain>
    </source>
</reference>
<evidence type="ECO:0000256" key="5">
    <source>
        <dbReference type="ARBA" id="ARBA00022500"/>
    </source>
</evidence>
<comment type="similarity">
    <text evidence="3 10">Belongs to the FliL family.</text>
</comment>
<comment type="subcellular location">
    <subcellularLocation>
        <location evidence="10">Cell inner membrane</location>
    </subcellularLocation>
    <subcellularLocation>
        <location evidence="2">Cell membrane</location>
        <topology evidence="2">Single-pass membrane protein</topology>
    </subcellularLocation>
</comment>
<evidence type="ECO:0000256" key="2">
    <source>
        <dbReference type="ARBA" id="ARBA00004162"/>
    </source>
</evidence>
<keyword evidence="5 10" id="KW-0145">Chemotaxis</keyword>
<keyword evidence="9 10" id="KW-0472">Membrane</keyword>
<evidence type="ECO:0000256" key="3">
    <source>
        <dbReference type="ARBA" id="ARBA00008281"/>
    </source>
</evidence>
<evidence type="ECO:0000256" key="8">
    <source>
        <dbReference type="ARBA" id="ARBA00022989"/>
    </source>
</evidence>
<comment type="caution">
    <text evidence="12">The sequence shown here is derived from an EMBL/GenBank/DDBJ whole genome shotgun (WGS) entry which is preliminary data.</text>
</comment>
<dbReference type="RefSeq" id="WP_425466403.1">
    <property type="nucleotide sequence ID" value="NZ_QPJK01000009.1"/>
</dbReference>
<keyword evidence="12" id="KW-0282">Flagellum</keyword>
<keyword evidence="13" id="KW-1185">Reference proteome</keyword>
<evidence type="ECO:0000256" key="1">
    <source>
        <dbReference type="ARBA" id="ARBA00002254"/>
    </source>
</evidence>
<dbReference type="GO" id="GO:0005886">
    <property type="term" value="C:plasma membrane"/>
    <property type="evidence" value="ECO:0007669"/>
    <property type="project" value="UniProtKB-SubCell"/>
</dbReference>
<dbReference type="AlphaFoldDB" id="A0A368XKB3"/>
<evidence type="ECO:0000313" key="12">
    <source>
        <dbReference type="EMBL" id="RCW67626.1"/>
    </source>
</evidence>
<keyword evidence="8 10" id="KW-1133">Transmembrane helix</keyword>
<evidence type="ECO:0000256" key="7">
    <source>
        <dbReference type="ARBA" id="ARBA00022779"/>
    </source>
</evidence>
<keyword evidence="7 10" id="KW-0283">Flagellar rotation</keyword>
<dbReference type="GO" id="GO:0071978">
    <property type="term" value="P:bacterial-type flagellum-dependent swarming motility"/>
    <property type="evidence" value="ECO:0007669"/>
    <property type="project" value="TreeGrafter"/>
</dbReference>
<organism evidence="12 13">
    <name type="scientific">Pseudorhodoferax soli</name>
    <dbReference type="NCBI Taxonomy" id="545864"/>
    <lineage>
        <taxon>Bacteria</taxon>
        <taxon>Pseudomonadati</taxon>
        <taxon>Pseudomonadota</taxon>
        <taxon>Betaproteobacteria</taxon>
        <taxon>Burkholderiales</taxon>
        <taxon>Comamonadaceae</taxon>
    </lineage>
</organism>
<comment type="function">
    <text evidence="1 10">Controls the rotational direction of flagella during chemotaxis.</text>
</comment>
<protein>
    <recommendedName>
        <fullName evidence="10">Flagellar protein FliL</fullName>
    </recommendedName>
</protein>
<dbReference type="PANTHER" id="PTHR35091:SF2">
    <property type="entry name" value="FLAGELLAR PROTEIN FLIL"/>
    <property type="match status" value="1"/>
</dbReference>
<keyword evidence="10" id="KW-0997">Cell inner membrane</keyword>
<dbReference type="InterPro" id="IPR005503">
    <property type="entry name" value="FliL"/>
</dbReference>
<name>A0A368XKB3_9BURK</name>
<gene>
    <name evidence="12" type="ORF">DES41_109349</name>
</gene>
<accession>A0A368XKB3</accession>
<evidence type="ECO:0000256" key="6">
    <source>
        <dbReference type="ARBA" id="ARBA00022692"/>
    </source>
</evidence>
<dbReference type="EMBL" id="QPJK01000009">
    <property type="protein sequence ID" value="RCW67626.1"/>
    <property type="molecule type" value="Genomic_DNA"/>
</dbReference>
<evidence type="ECO:0000256" key="4">
    <source>
        <dbReference type="ARBA" id="ARBA00022475"/>
    </source>
</evidence>
<proteinExistence type="inferred from homology"/>
<dbReference type="GO" id="GO:0009425">
    <property type="term" value="C:bacterial-type flagellum basal body"/>
    <property type="evidence" value="ECO:0007669"/>
    <property type="project" value="InterPro"/>
</dbReference>
<keyword evidence="12" id="KW-0969">Cilium</keyword>
<evidence type="ECO:0000256" key="11">
    <source>
        <dbReference type="SAM" id="MobiDB-lite"/>
    </source>
</evidence>
<dbReference type="Pfam" id="PF03748">
    <property type="entry name" value="FliL"/>
    <property type="match status" value="1"/>
</dbReference>
<sequence>MSAPAAADAAPKPKGKKPLILGVVAVLLLAAAGAAWMLLGRGHADEEEADAAPPAAHAKKGKEAQPPVYLPLENMVVNLADAGGEKFAQVGVTLEVMDQKTSDQVKAHLPGIRSSVLMLVSQRTSEELLTRDGKEKLAHDILREASAPLGYEVEEDEPPAPEGKPRKRPRPAAFNPIYRVLFSSFIIQ</sequence>
<keyword evidence="6 10" id="KW-0812">Transmembrane</keyword>